<evidence type="ECO:0000313" key="1">
    <source>
        <dbReference type="EMBL" id="GLJ76319.1"/>
    </source>
</evidence>
<proteinExistence type="predicted"/>
<protein>
    <recommendedName>
        <fullName evidence="3">Centromere-binding protein ParB C-terminal domain-containing protein</fullName>
    </recommendedName>
</protein>
<accession>A0A9W6M055</accession>
<gene>
    <name evidence="1" type="ORF">GCM10017584_18930</name>
</gene>
<sequence>MHQQNHPGHSVPDDRTTVTFYLDLELRARARAAYEHTRVVETDDSWSHMIGKAVSAEVGRREELYNQSHRFVADDRRLPPGRPVR</sequence>
<evidence type="ECO:0000313" key="2">
    <source>
        <dbReference type="Proteomes" id="UP001142372"/>
    </source>
</evidence>
<comment type="caution">
    <text evidence="1">The sequence shown here is derived from an EMBL/GenBank/DDBJ whole genome shotgun (WGS) entry which is preliminary data.</text>
</comment>
<name>A0A9W6M055_9MICO</name>
<dbReference type="EMBL" id="BSEN01000006">
    <property type="protein sequence ID" value="GLJ76319.1"/>
    <property type="molecule type" value="Genomic_DNA"/>
</dbReference>
<keyword evidence="2" id="KW-1185">Reference proteome</keyword>
<dbReference type="Gene3D" id="6.10.180.30">
    <property type="match status" value="1"/>
</dbReference>
<dbReference type="RefSeq" id="WP_271176976.1">
    <property type="nucleotide sequence ID" value="NZ_BAAAJO010000005.1"/>
</dbReference>
<evidence type="ECO:0008006" key="3">
    <source>
        <dbReference type="Google" id="ProtNLM"/>
    </source>
</evidence>
<reference evidence="1" key="2">
    <citation type="submission" date="2023-01" db="EMBL/GenBank/DDBJ databases">
        <authorList>
            <person name="Sun Q."/>
            <person name="Evtushenko L."/>
        </authorList>
    </citation>
    <scope>NUCLEOTIDE SEQUENCE</scope>
    <source>
        <strain evidence="1">VKM Ac-1401</strain>
    </source>
</reference>
<dbReference type="Proteomes" id="UP001142372">
    <property type="component" value="Unassembled WGS sequence"/>
</dbReference>
<organism evidence="1 2">
    <name type="scientific">Leifsonia poae</name>
    <dbReference type="NCBI Taxonomy" id="110933"/>
    <lineage>
        <taxon>Bacteria</taxon>
        <taxon>Bacillati</taxon>
        <taxon>Actinomycetota</taxon>
        <taxon>Actinomycetes</taxon>
        <taxon>Micrococcales</taxon>
        <taxon>Microbacteriaceae</taxon>
        <taxon>Leifsonia</taxon>
    </lineage>
</organism>
<dbReference type="AlphaFoldDB" id="A0A9W6M055"/>
<reference evidence="1" key="1">
    <citation type="journal article" date="2014" name="Int. J. Syst. Evol. Microbiol.">
        <title>Complete genome sequence of Corynebacterium casei LMG S-19264T (=DSM 44701T), isolated from a smear-ripened cheese.</title>
        <authorList>
            <consortium name="US DOE Joint Genome Institute (JGI-PGF)"/>
            <person name="Walter F."/>
            <person name="Albersmeier A."/>
            <person name="Kalinowski J."/>
            <person name="Ruckert C."/>
        </authorList>
    </citation>
    <scope>NUCLEOTIDE SEQUENCE</scope>
    <source>
        <strain evidence="1">VKM Ac-1401</strain>
    </source>
</reference>